<dbReference type="AlphaFoldDB" id="A0A6C0BNH8"/>
<name>A0A6C0BNH8_9ZZZZ</name>
<keyword evidence="4 5" id="KW-0472">Membrane</keyword>
<dbReference type="GO" id="GO:0016020">
    <property type="term" value="C:membrane"/>
    <property type="evidence" value="ECO:0007669"/>
    <property type="project" value="UniProtKB-SubCell"/>
</dbReference>
<feature type="transmembrane region" description="Helical" evidence="5">
    <location>
        <begin position="37"/>
        <end position="58"/>
    </location>
</feature>
<protein>
    <recommendedName>
        <fullName evidence="7">PQ-loop repeat-containing protein</fullName>
    </recommendedName>
</protein>
<evidence type="ECO:0000313" key="6">
    <source>
        <dbReference type="EMBL" id="QHS93967.1"/>
    </source>
</evidence>
<evidence type="ECO:0000256" key="5">
    <source>
        <dbReference type="SAM" id="Phobius"/>
    </source>
</evidence>
<comment type="subcellular location">
    <subcellularLocation>
        <location evidence="1">Membrane</location>
        <topology evidence="1">Multi-pass membrane protein</topology>
    </subcellularLocation>
</comment>
<feature type="transmembrane region" description="Helical" evidence="5">
    <location>
        <begin position="64"/>
        <end position="85"/>
    </location>
</feature>
<evidence type="ECO:0000256" key="4">
    <source>
        <dbReference type="ARBA" id="ARBA00023136"/>
    </source>
</evidence>
<evidence type="ECO:0000256" key="2">
    <source>
        <dbReference type="ARBA" id="ARBA00022692"/>
    </source>
</evidence>
<dbReference type="Pfam" id="PF04193">
    <property type="entry name" value="PQ-loop"/>
    <property type="match status" value="1"/>
</dbReference>
<dbReference type="InterPro" id="IPR006603">
    <property type="entry name" value="PQ-loop_rpt"/>
</dbReference>
<proteinExistence type="predicted"/>
<sequence length="86" mass="9701">MSSFIIDGIGYMGGFLLSIQLFPQIYKVLNTKSAKDLSFHFMTLNVLGLSCMTTYGILNNDYPLFIPTSISLINTVTLIACSWYYR</sequence>
<dbReference type="SMART" id="SM00679">
    <property type="entry name" value="CTNS"/>
    <property type="match status" value="1"/>
</dbReference>
<keyword evidence="3 5" id="KW-1133">Transmembrane helix</keyword>
<organism evidence="6">
    <name type="scientific">viral metagenome</name>
    <dbReference type="NCBI Taxonomy" id="1070528"/>
    <lineage>
        <taxon>unclassified sequences</taxon>
        <taxon>metagenomes</taxon>
        <taxon>organismal metagenomes</taxon>
    </lineage>
</organism>
<accession>A0A6C0BNH8</accession>
<keyword evidence="2 5" id="KW-0812">Transmembrane</keyword>
<feature type="transmembrane region" description="Helical" evidence="5">
    <location>
        <begin position="6"/>
        <end position="25"/>
    </location>
</feature>
<reference evidence="6" key="1">
    <citation type="journal article" date="2020" name="Nature">
        <title>Giant virus diversity and host interactions through global metagenomics.</title>
        <authorList>
            <person name="Schulz F."/>
            <person name="Roux S."/>
            <person name="Paez-Espino D."/>
            <person name="Jungbluth S."/>
            <person name="Walsh D.A."/>
            <person name="Denef V.J."/>
            <person name="McMahon K.D."/>
            <person name="Konstantinidis K.T."/>
            <person name="Eloe-Fadrosh E.A."/>
            <person name="Kyrpides N.C."/>
            <person name="Woyke T."/>
        </authorList>
    </citation>
    <scope>NUCLEOTIDE SEQUENCE</scope>
    <source>
        <strain evidence="6">GVMAG-M-3300018416-26</strain>
    </source>
</reference>
<evidence type="ECO:0000256" key="3">
    <source>
        <dbReference type="ARBA" id="ARBA00022989"/>
    </source>
</evidence>
<dbReference type="EMBL" id="MN739215">
    <property type="protein sequence ID" value="QHS93967.1"/>
    <property type="molecule type" value="Genomic_DNA"/>
</dbReference>
<evidence type="ECO:0008006" key="7">
    <source>
        <dbReference type="Google" id="ProtNLM"/>
    </source>
</evidence>
<dbReference type="Gene3D" id="1.20.1280.290">
    <property type="match status" value="1"/>
</dbReference>
<evidence type="ECO:0000256" key="1">
    <source>
        <dbReference type="ARBA" id="ARBA00004141"/>
    </source>
</evidence>